<dbReference type="RefSeq" id="WP_209467658.1">
    <property type="nucleotide sequence ID" value="NZ_JAGGLG010000030.1"/>
</dbReference>
<dbReference type="PANTHER" id="PTHR43687:SF4">
    <property type="entry name" value="BLR5484 PROTEIN"/>
    <property type="match status" value="1"/>
</dbReference>
<evidence type="ECO:0000313" key="7">
    <source>
        <dbReference type="Proteomes" id="UP001519289"/>
    </source>
</evidence>
<dbReference type="GO" id="GO:0047553">
    <property type="term" value="F:2-oxoglutarate synthase activity"/>
    <property type="evidence" value="ECO:0007669"/>
    <property type="project" value="UniProtKB-EC"/>
</dbReference>
<dbReference type="InterPro" id="IPR050572">
    <property type="entry name" value="Fe-S_Ferredoxin"/>
</dbReference>
<dbReference type="PROSITE" id="PS00198">
    <property type="entry name" value="4FE4S_FER_1"/>
    <property type="match status" value="1"/>
</dbReference>
<evidence type="ECO:0000259" key="5">
    <source>
        <dbReference type="PROSITE" id="PS51379"/>
    </source>
</evidence>
<keyword evidence="3" id="KW-0408">Iron</keyword>
<keyword evidence="1" id="KW-0004">4Fe-4S</keyword>
<organism evidence="6 7">
    <name type="scientific">Symbiobacterium terraclitae</name>
    <dbReference type="NCBI Taxonomy" id="557451"/>
    <lineage>
        <taxon>Bacteria</taxon>
        <taxon>Bacillati</taxon>
        <taxon>Bacillota</taxon>
        <taxon>Clostridia</taxon>
        <taxon>Eubacteriales</taxon>
        <taxon>Symbiobacteriaceae</taxon>
        <taxon>Symbiobacterium</taxon>
    </lineage>
</organism>
<comment type="caution">
    <text evidence="6">The sequence shown here is derived from an EMBL/GenBank/DDBJ whole genome shotgun (WGS) entry which is preliminary data.</text>
</comment>
<feature type="domain" description="4Fe-4S ferredoxin-type" evidence="5">
    <location>
        <begin position="38"/>
        <end position="68"/>
    </location>
</feature>
<evidence type="ECO:0000256" key="2">
    <source>
        <dbReference type="ARBA" id="ARBA00022723"/>
    </source>
</evidence>
<keyword evidence="7" id="KW-1185">Reference proteome</keyword>
<evidence type="ECO:0000256" key="4">
    <source>
        <dbReference type="ARBA" id="ARBA00023014"/>
    </source>
</evidence>
<dbReference type="Proteomes" id="UP001519289">
    <property type="component" value="Unassembled WGS sequence"/>
</dbReference>
<sequence>MARAPRRFTIAVNPAYCKGCEICVQICPKQVLRLGDRLKVVVEAADQCTGCGNCEIYCPDFAIEVSELEEVGAHA</sequence>
<keyword evidence="6" id="KW-0560">Oxidoreductase</keyword>
<dbReference type="EMBL" id="JAGGLG010000030">
    <property type="protein sequence ID" value="MBP2019553.1"/>
    <property type="molecule type" value="Genomic_DNA"/>
</dbReference>
<dbReference type="InterPro" id="IPR017900">
    <property type="entry name" value="4Fe4S_Fe_S_CS"/>
</dbReference>
<evidence type="ECO:0000256" key="3">
    <source>
        <dbReference type="ARBA" id="ARBA00023004"/>
    </source>
</evidence>
<dbReference type="EC" id="1.2.7.3" evidence="6"/>
<evidence type="ECO:0000256" key="1">
    <source>
        <dbReference type="ARBA" id="ARBA00022485"/>
    </source>
</evidence>
<dbReference type="InterPro" id="IPR017896">
    <property type="entry name" value="4Fe4S_Fe-S-bd"/>
</dbReference>
<dbReference type="SUPFAM" id="SSF54862">
    <property type="entry name" value="4Fe-4S ferredoxins"/>
    <property type="match status" value="1"/>
</dbReference>
<dbReference type="PANTHER" id="PTHR43687">
    <property type="entry name" value="ADENYLYLSULFATE REDUCTASE, BETA SUBUNIT"/>
    <property type="match status" value="1"/>
</dbReference>
<feature type="domain" description="4Fe-4S ferredoxin-type" evidence="5">
    <location>
        <begin position="8"/>
        <end position="37"/>
    </location>
</feature>
<reference evidence="6 7" key="1">
    <citation type="submission" date="2021-03" db="EMBL/GenBank/DDBJ databases">
        <title>Genomic Encyclopedia of Type Strains, Phase IV (KMG-IV): sequencing the most valuable type-strain genomes for metagenomic binning, comparative biology and taxonomic classification.</title>
        <authorList>
            <person name="Goeker M."/>
        </authorList>
    </citation>
    <scope>NUCLEOTIDE SEQUENCE [LARGE SCALE GENOMIC DNA]</scope>
    <source>
        <strain evidence="6 7">DSM 27138</strain>
    </source>
</reference>
<dbReference type="Gene3D" id="3.30.70.20">
    <property type="match status" value="1"/>
</dbReference>
<dbReference type="PROSITE" id="PS51379">
    <property type="entry name" value="4FE4S_FER_2"/>
    <property type="match status" value="2"/>
</dbReference>
<protein>
    <submittedName>
        <fullName evidence="6">2-oxoglutarate ferredoxin oxidoreductase subunit delta</fullName>
        <ecNumber evidence="6">1.2.7.3</ecNumber>
    </submittedName>
</protein>
<accession>A0ABS4JVJ3</accession>
<proteinExistence type="predicted"/>
<keyword evidence="4" id="KW-0411">Iron-sulfur</keyword>
<dbReference type="Pfam" id="PF13187">
    <property type="entry name" value="Fer4_9"/>
    <property type="match status" value="1"/>
</dbReference>
<name>A0ABS4JVJ3_9FIRM</name>
<keyword evidence="2" id="KW-0479">Metal-binding</keyword>
<gene>
    <name evidence="6" type="ORF">J2Z79_002995</name>
</gene>
<evidence type="ECO:0000313" key="6">
    <source>
        <dbReference type="EMBL" id="MBP2019553.1"/>
    </source>
</evidence>